<reference evidence="1 2" key="1">
    <citation type="submission" date="2015-11" db="EMBL/GenBank/DDBJ databases">
        <authorList>
            <person name="Kook J.-K."/>
            <person name="Park S.-N."/>
            <person name="Lim Y.K."/>
            <person name="Jo E."/>
        </authorList>
    </citation>
    <scope>NUCLEOTIDE SEQUENCE [LARGE SCALE GENOMIC DNA]</scope>
    <source>
        <strain evidence="1 2">ChDC F306</strain>
    </source>
</reference>
<sequence>MKANISNREIEVIKEAYSILKENMFLKTVYLNNSFFSEKKELEGNEDFYKDIDYNLVAIRQDFRKILIIMSSIDVRYEEFRKNRNISFQNEIGCLIEYLFIKYRVILEYIHQILKKVLFLKFNKEEKKEYHEKKYEHEKFQYLLDYIIKKNKDNLNLDINIFKEMTDSRNSLVHNGATCVVYYDFRDEDNKYLKFKINSLDELDKGIKIKKDTFYQTENGQIIYDFYWGMHISKLIVFLENIYKFLLDESTLNDEKKQIIDEKLKNEKCSPGEYILEKFLEDIILRLSKEQ</sequence>
<dbReference type="Proteomes" id="UP000067061">
    <property type="component" value="Chromosome"/>
</dbReference>
<name>A0AAC8WGJ2_FUSNP</name>
<proteinExistence type="predicted"/>
<evidence type="ECO:0000313" key="1">
    <source>
        <dbReference type="EMBL" id="ALM94297.1"/>
    </source>
</evidence>
<gene>
    <name evidence="1" type="ORF">RO02_06585</name>
</gene>
<dbReference type="RefSeq" id="WP_060496288.1">
    <property type="nucleotide sequence ID" value="NZ_CP013121.1"/>
</dbReference>
<dbReference type="EMBL" id="CP013121">
    <property type="protein sequence ID" value="ALM94297.1"/>
    <property type="molecule type" value="Genomic_DNA"/>
</dbReference>
<dbReference type="AlphaFoldDB" id="A0AAC8WGJ2"/>
<evidence type="ECO:0000313" key="2">
    <source>
        <dbReference type="Proteomes" id="UP000067061"/>
    </source>
</evidence>
<organism evidence="1 2">
    <name type="scientific">Fusobacterium nucleatum subsp. polymorphum</name>
    <name type="common">Fusobacterium polymorphum</name>
    <dbReference type="NCBI Taxonomy" id="76857"/>
    <lineage>
        <taxon>Bacteria</taxon>
        <taxon>Fusobacteriati</taxon>
        <taxon>Fusobacteriota</taxon>
        <taxon>Fusobacteriia</taxon>
        <taxon>Fusobacteriales</taxon>
        <taxon>Fusobacteriaceae</taxon>
        <taxon>Fusobacterium</taxon>
    </lineage>
</organism>
<protein>
    <submittedName>
        <fullName evidence="1">Uncharacterized protein</fullName>
    </submittedName>
</protein>
<accession>A0AAC8WGJ2</accession>